<reference evidence="2 3" key="1">
    <citation type="submission" date="2018-10" db="EMBL/GenBank/DDBJ databases">
        <title>Parasedimentitalea marina sp. nov., a psychrophilic bacterium isolated from deep seawater of the New Britain Trench.</title>
        <authorList>
            <person name="Cao J."/>
        </authorList>
    </citation>
    <scope>NUCLEOTIDE SEQUENCE [LARGE SCALE GENOMIC DNA]</scope>
    <source>
        <strain evidence="2 3">W43</strain>
    </source>
</reference>
<dbReference type="OrthoDB" id="5522755at2"/>
<dbReference type="SUPFAM" id="SSF46785">
    <property type="entry name" value="Winged helix' DNA-binding domain"/>
    <property type="match status" value="1"/>
</dbReference>
<dbReference type="GO" id="GO:0006950">
    <property type="term" value="P:response to stress"/>
    <property type="evidence" value="ECO:0007669"/>
    <property type="project" value="TreeGrafter"/>
</dbReference>
<gene>
    <name evidence="2" type="ORF">EBB79_12755</name>
</gene>
<evidence type="ECO:0000313" key="2">
    <source>
        <dbReference type="EMBL" id="AZV80448.1"/>
    </source>
</evidence>
<dbReference type="PANTHER" id="PTHR33164">
    <property type="entry name" value="TRANSCRIPTIONAL REGULATOR, MARR FAMILY"/>
    <property type="match status" value="1"/>
</dbReference>
<dbReference type="Gene3D" id="1.10.10.10">
    <property type="entry name" value="Winged helix-like DNA-binding domain superfamily/Winged helix DNA-binding domain"/>
    <property type="match status" value="1"/>
</dbReference>
<accession>A0A3T0N8U1</accession>
<proteinExistence type="predicted"/>
<dbReference type="SMART" id="SM00347">
    <property type="entry name" value="HTH_MARR"/>
    <property type="match status" value="1"/>
</dbReference>
<dbReference type="Proteomes" id="UP000283063">
    <property type="component" value="Chromosome"/>
</dbReference>
<dbReference type="KEGG" id="sedi:EBB79_12755"/>
<dbReference type="GO" id="GO:0003700">
    <property type="term" value="F:DNA-binding transcription factor activity"/>
    <property type="evidence" value="ECO:0007669"/>
    <property type="project" value="InterPro"/>
</dbReference>
<evidence type="ECO:0000313" key="3">
    <source>
        <dbReference type="Proteomes" id="UP000283063"/>
    </source>
</evidence>
<dbReference type="InterPro" id="IPR036388">
    <property type="entry name" value="WH-like_DNA-bd_sf"/>
</dbReference>
<organism evidence="2 3">
    <name type="scientific">Parasedimentitalea marina</name>
    <dbReference type="NCBI Taxonomy" id="2483033"/>
    <lineage>
        <taxon>Bacteria</taxon>
        <taxon>Pseudomonadati</taxon>
        <taxon>Pseudomonadota</taxon>
        <taxon>Alphaproteobacteria</taxon>
        <taxon>Rhodobacterales</taxon>
        <taxon>Paracoccaceae</taxon>
        <taxon>Parasedimentitalea</taxon>
    </lineage>
</organism>
<name>A0A3T0N8U1_9RHOB</name>
<dbReference type="EMBL" id="CP033219">
    <property type="protein sequence ID" value="AZV80448.1"/>
    <property type="molecule type" value="Genomic_DNA"/>
</dbReference>
<dbReference type="InterPro" id="IPR000835">
    <property type="entry name" value="HTH_MarR-typ"/>
</dbReference>
<dbReference type="RefSeq" id="WP_127749217.1">
    <property type="nucleotide sequence ID" value="NZ_CP033219.1"/>
</dbReference>
<keyword evidence="3" id="KW-1185">Reference proteome</keyword>
<protein>
    <submittedName>
        <fullName evidence="2">MarR family transcriptional regulator</fullName>
    </submittedName>
</protein>
<dbReference type="AlphaFoldDB" id="A0A3T0N8U1"/>
<evidence type="ECO:0000259" key="1">
    <source>
        <dbReference type="SMART" id="SM00347"/>
    </source>
</evidence>
<dbReference type="InterPro" id="IPR036390">
    <property type="entry name" value="WH_DNA-bd_sf"/>
</dbReference>
<dbReference type="PANTHER" id="PTHR33164:SF89">
    <property type="entry name" value="MARR FAMILY REGULATORY PROTEIN"/>
    <property type="match status" value="1"/>
</dbReference>
<dbReference type="Pfam" id="PF12802">
    <property type="entry name" value="MarR_2"/>
    <property type="match status" value="1"/>
</dbReference>
<feature type="domain" description="HTH marR-type" evidence="1">
    <location>
        <begin position="20"/>
        <end position="117"/>
    </location>
</feature>
<sequence length="180" mass="19753">MTQEENIKGLIARLARIDASESWSVDLNPAQRSALGYLRQANRFSRSPSHAAAYLGTTRGTATQTFKALIRKGYVSEERSLTDKRSISYDLTATGREVIAEQSVLELSLDRLSATQLGQIESGLRGALSHAINLNGQKPFGICRSCRHFQGRGAGGYCQLLSLALEPFEISQICHEQEPV</sequence>
<dbReference type="InterPro" id="IPR039422">
    <property type="entry name" value="MarR/SlyA-like"/>
</dbReference>